<reference evidence="2 3" key="1">
    <citation type="journal article" date="2019" name="Int. J. Syst. Evol. Microbiol.">
        <title>The Global Catalogue of Microorganisms (GCM) 10K type strain sequencing project: providing services to taxonomists for standard genome sequencing and annotation.</title>
        <authorList>
            <consortium name="The Broad Institute Genomics Platform"/>
            <consortium name="The Broad Institute Genome Sequencing Center for Infectious Disease"/>
            <person name="Wu L."/>
            <person name="Ma J."/>
        </authorList>
    </citation>
    <scope>NUCLEOTIDE SEQUENCE [LARGE SCALE GENOMIC DNA]</scope>
    <source>
        <strain evidence="2 3">JCM 4087</strain>
    </source>
</reference>
<dbReference type="Proteomes" id="UP001501102">
    <property type="component" value="Unassembled WGS sequence"/>
</dbReference>
<gene>
    <name evidence="2" type="primary">rplP</name>
    <name evidence="2" type="ORF">GCM10020221_07020</name>
</gene>
<sequence>MAKGGTELASVRTASRPSPGYVTHRARSIAPRIAMYTRHIKRVAVQESRIQHLPDPSLTREAARETHVWFRKGSPEWWSLRRHTRAGSCVSELSFPEREVAAVRPHSRSRYKLPDEVPAICRQARGR</sequence>
<organism evidence="2 3">
    <name type="scientific">Streptomyces thioluteus</name>
    <dbReference type="NCBI Taxonomy" id="66431"/>
    <lineage>
        <taxon>Bacteria</taxon>
        <taxon>Bacillati</taxon>
        <taxon>Actinomycetota</taxon>
        <taxon>Actinomycetes</taxon>
        <taxon>Kitasatosporales</taxon>
        <taxon>Streptomycetaceae</taxon>
        <taxon>Streptomyces</taxon>
    </lineage>
</organism>
<feature type="region of interest" description="Disordered" evidence="1">
    <location>
        <begin position="1"/>
        <end position="23"/>
    </location>
</feature>
<evidence type="ECO:0000313" key="3">
    <source>
        <dbReference type="Proteomes" id="UP001501102"/>
    </source>
</evidence>
<evidence type="ECO:0000313" key="2">
    <source>
        <dbReference type="EMBL" id="GAA2913922.1"/>
    </source>
</evidence>
<protein>
    <submittedName>
        <fullName evidence="2">50S ribosomal protein L16</fullName>
    </submittedName>
</protein>
<dbReference type="EMBL" id="BAAAXZ010000027">
    <property type="protein sequence ID" value="GAA2913922.1"/>
    <property type="molecule type" value="Genomic_DNA"/>
</dbReference>
<keyword evidence="3" id="KW-1185">Reference proteome</keyword>
<comment type="caution">
    <text evidence="2">The sequence shown here is derived from an EMBL/GenBank/DDBJ whole genome shotgun (WGS) entry which is preliminary data.</text>
</comment>
<evidence type="ECO:0000256" key="1">
    <source>
        <dbReference type="SAM" id="MobiDB-lite"/>
    </source>
</evidence>
<dbReference type="GO" id="GO:0005840">
    <property type="term" value="C:ribosome"/>
    <property type="evidence" value="ECO:0007669"/>
    <property type="project" value="UniProtKB-KW"/>
</dbReference>
<name>A0ABN3WFY5_STRTU</name>
<keyword evidence="2" id="KW-0687">Ribonucleoprotein</keyword>
<keyword evidence="2" id="KW-0689">Ribosomal protein</keyword>
<accession>A0ABN3WFY5</accession>
<proteinExistence type="predicted"/>